<dbReference type="Pfam" id="PF20129">
    <property type="entry name" value="DUF6519"/>
    <property type="match status" value="2"/>
</dbReference>
<proteinExistence type="predicted"/>
<keyword evidence="2" id="KW-1185">Reference proteome</keyword>
<gene>
    <name evidence="1" type="ORF">FXV83_26805</name>
</gene>
<dbReference type="EMBL" id="VSTH01000098">
    <property type="protein sequence ID" value="TYO63521.1"/>
    <property type="molecule type" value="Genomic_DNA"/>
</dbReference>
<name>A0A5S4YGI4_9BRAD</name>
<dbReference type="Proteomes" id="UP000324797">
    <property type="component" value="Unassembled WGS sequence"/>
</dbReference>
<comment type="caution">
    <text evidence="1">The sequence shown here is derived from an EMBL/GenBank/DDBJ whole genome shotgun (WGS) entry which is preliminary data.</text>
</comment>
<evidence type="ECO:0000313" key="1">
    <source>
        <dbReference type="EMBL" id="TYO63521.1"/>
    </source>
</evidence>
<sequence length="465" mass="52091">MTGDFTRDSFEPQKGFTRVLMQQGRPQLDSDLNEQVAIFWHYWRTMLTDLVGPYAGPYDQCGFGVITREVTADALTAPERDELRALFKDPGEFLLSPGRYYVGGILCENKHYLAYSAHLEHGESLLAPKRNVPYLIYLDVWERPVTSIEDETIGEPALNGIDTSLRARVTWRVRIAELDKSIYGSGDCNKVKEHWSRITHAWQPEHRGCLKVRLPDTAEGAERDHRHQETGYRGLHNQLYRVEIHHGGVAAGGTSGATFKVSRENASVNFRIAAIEESVVTLDTMGRDTRFGLRAGDWVEIGDAAGHGTTPGPLWQIQKVDASRRQISLDGSPRHGNLSHRPHLLRRWDHKAGDSKRGGLDLRDGAVVLKEGEGNNNWLSLENGLRIQFHKSNPANVYRSGDYWLIPARVAAGVMWPHEHGRPKTVPPHGIEHHYAPLAIVSFGSAGVLETQGDCRLKFNVPVAF</sequence>
<dbReference type="AlphaFoldDB" id="A0A5S4YGI4"/>
<dbReference type="InterPro" id="IPR045392">
    <property type="entry name" value="DUF6519"/>
</dbReference>
<accession>A0A5S4YGI4</accession>
<evidence type="ECO:0000313" key="2">
    <source>
        <dbReference type="Proteomes" id="UP000324797"/>
    </source>
</evidence>
<organism evidence="1 2">
    <name type="scientific">Bradyrhizobium hipponense</name>
    <dbReference type="NCBI Taxonomy" id="2605638"/>
    <lineage>
        <taxon>Bacteria</taxon>
        <taxon>Pseudomonadati</taxon>
        <taxon>Pseudomonadota</taxon>
        <taxon>Alphaproteobacteria</taxon>
        <taxon>Hyphomicrobiales</taxon>
        <taxon>Nitrobacteraceae</taxon>
        <taxon>Bradyrhizobium</taxon>
    </lineage>
</organism>
<reference evidence="1 2" key="1">
    <citation type="submission" date="2019-08" db="EMBL/GenBank/DDBJ databases">
        <title>Bradyrhizobium hipponensis sp. nov., a rhizobium isolated from a Lupinus angustifolius root nodule in Tunisia.</title>
        <authorList>
            <person name="Off K."/>
            <person name="Rejili M."/>
            <person name="Mars M."/>
            <person name="Brachmann A."/>
            <person name="Marin M."/>
        </authorList>
    </citation>
    <scope>NUCLEOTIDE SEQUENCE [LARGE SCALE GENOMIC DNA]</scope>
    <source>
        <strain evidence="2">aSej3</strain>
    </source>
</reference>
<dbReference type="RefSeq" id="WP_148742584.1">
    <property type="nucleotide sequence ID" value="NZ_VSTH01000098.1"/>
</dbReference>
<protein>
    <submittedName>
        <fullName evidence="1">Uncharacterized protein</fullName>
    </submittedName>
</protein>